<dbReference type="KEGG" id="vg:22921756"/>
<evidence type="ECO:0000313" key="2">
    <source>
        <dbReference type="Proteomes" id="UP000201058"/>
    </source>
</evidence>
<dbReference type="RefSeq" id="YP_009116689.1">
    <property type="nucleotide sequence ID" value="NC_026242.1"/>
</dbReference>
<name>A0A0B4VFS5_9VIRU</name>
<proteinExistence type="predicted"/>
<gene>
    <name evidence="1" type="ORF">TONV_042</name>
</gene>
<dbReference type="Proteomes" id="UP000201058">
    <property type="component" value="Segment"/>
</dbReference>
<protein>
    <submittedName>
        <fullName evidence="1">Uncharacterized protein</fullName>
    </submittedName>
</protein>
<sequence>METKQMQKTFRMLNQLQIAYPELNEFIIPNVKKSTQRDIGAVDISEEYEEYEQMPDILQNVTLNDIIDRQPHLLKYYILISLIQKSNLVKKKIYLIYYFFNTKTI</sequence>
<reference evidence="1 2" key="1">
    <citation type="journal article" date="2015" name="J. Virol.">
        <title>The genome of the nucleopolyhedrosis-causing virus from Tipula oleracea sheds new light on the Nudiviridae family.</title>
        <authorList>
            <person name="Bezier A."/>
            <person name="Theze J."/>
            <person name="Gavory F."/>
            <person name="Gaillard J."/>
            <person name="Poulain J."/>
            <person name="Drezen J.M."/>
            <person name="Herniou E.A."/>
        </authorList>
    </citation>
    <scope>NUCLEOTIDE SEQUENCE [LARGE SCALE GENOMIC DNA]</scope>
    <source>
        <strain evidence="1">35</strain>
    </source>
</reference>
<evidence type="ECO:0000313" key="1">
    <source>
        <dbReference type="EMBL" id="AJD20102.1"/>
    </source>
</evidence>
<keyword evidence="2" id="KW-1185">Reference proteome</keyword>
<accession>A0A0B4VFS5</accession>
<organism evidence="1 2">
    <name type="scientific">Tipula oleracea nudivirus</name>
    <dbReference type="NCBI Taxonomy" id="1546257"/>
    <lineage>
        <taxon>Viruses</taxon>
        <taxon>Viruses incertae sedis</taxon>
        <taxon>Naldaviricetes</taxon>
        <taxon>Lefavirales</taxon>
        <taxon>Nudiviridae</taxon>
        <taxon>Deltanudivirus</taxon>
        <taxon>Deltanudivirus tipoleraceae</taxon>
    </lineage>
</organism>
<dbReference type="EMBL" id="KM610234">
    <property type="protein sequence ID" value="AJD20102.1"/>
    <property type="molecule type" value="Genomic_DNA"/>
</dbReference>
<dbReference type="GeneID" id="22921756"/>